<evidence type="ECO:0000256" key="1">
    <source>
        <dbReference type="SAM" id="SignalP"/>
    </source>
</evidence>
<feature type="signal peptide" evidence="1">
    <location>
        <begin position="1"/>
        <end position="18"/>
    </location>
</feature>
<dbReference type="EMBL" id="GGEC01071821">
    <property type="protein sequence ID" value="MBX52305.1"/>
    <property type="molecule type" value="Transcribed_RNA"/>
</dbReference>
<sequence>MHFFWSHLKHALSSLSCCFTFLNFSKPTCKIHMWKIFLRQSAIEGWMC</sequence>
<evidence type="ECO:0000313" key="2">
    <source>
        <dbReference type="EMBL" id="MBX52305.1"/>
    </source>
</evidence>
<protein>
    <submittedName>
        <fullName evidence="2">Uncharacterized protein</fullName>
    </submittedName>
</protein>
<name>A0A2P2PC47_RHIMU</name>
<keyword evidence="1" id="KW-0732">Signal</keyword>
<reference evidence="2" key="1">
    <citation type="submission" date="2018-02" db="EMBL/GenBank/DDBJ databases">
        <title>Rhizophora mucronata_Transcriptome.</title>
        <authorList>
            <person name="Meera S.P."/>
            <person name="Sreeshan A."/>
            <person name="Augustine A."/>
        </authorList>
    </citation>
    <scope>NUCLEOTIDE SEQUENCE</scope>
    <source>
        <tissue evidence="2">Leaf</tissue>
    </source>
</reference>
<feature type="chain" id="PRO_5015108051" evidence="1">
    <location>
        <begin position="19"/>
        <end position="48"/>
    </location>
</feature>
<organism evidence="2">
    <name type="scientific">Rhizophora mucronata</name>
    <name type="common">Asiatic mangrove</name>
    <dbReference type="NCBI Taxonomy" id="61149"/>
    <lineage>
        <taxon>Eukaryota</taxon>
        <taxon>Viridiplantae</taxon>
        <taxon>Streptophyta</taxon>
        <taxon>Embryophyta</taxon>
        <taxon>Tracheophyta</taxon>
        <taxon>Spermatophyta</taxon>
        <taxon>Magnoliopsida</taxon>
        <taxon>eudicotyledons</taxon>
        <taxon>Gunneridae</taxon>
        <taxon>Pentapetalae</taxon>
        <taxon>rosids</taxon>
        <taxon>fabids</taxon>
        <taxon>Malpighiales</taxon>
        <taxon>Rhizophoraceae</taxon>
        <taxon>Rhizophora</taxon>
    </lineage>
</organism>
<dbReference type="AlphaFoldDB" id="A0A2P2PC47"/>
<accession>A0A2P2PC47</accession>
<proteinExistence type="predicted"/>